<dbReference type="PANTHER" id="PTHR34472">
    <property type="entry name" value="SULFUR CARRIER PROTEIN THIS"/>
    <property type="match status" value="1"/>
</dbReference>
<name>A0ABQ6HHM2_9GAMM</name>
<dbReference type="Gene3D" id="3.10.20.30">
    <property type="match status" value="1"/>
</dbReference>
<evidence type="ECO:0008006" key="3">
    <source>
        <dbReference type="Google" id="ProtNLM"/>
    </source>
</evidence>
<dbReference type="NCBIfam" id="TIGR01683">
    <property type="entry name" value="thiS"/>
    <property type="match status" value="1"/>
</dbReference>
<dbReference type="InterPro" id="IPR016155">
    <property type="entry name" value="Mopterin_synth/thiamin_S_b"/>
</dbReference>
<protein>
    <recommendedName>
        <fullName evidence="3">Sulfur carrier protein ThiS</fullName>
    </recommendedName>
</protein>
<dbReference type="InterPro" id="IPR003749">
    <property type="entry name" value="ThiS/MoaD-like"/>
</dbReference>
<dbReference type="PANTHER" id="PTHR34472:SF1">
    <property type="entry name" value="SULFUR CARRIER PROTEIN THIS"/>
    <property type="match status" value="1"/>
</dbReference>
<reference evidence="1 2" key="1">
    <citation type="submission" date="2023-03" db="EMBL/GenBank/DDBJ databases">
        <title>Thalassotalea loyana LMG 22536T draft genome sequence.</title>
        <authorList>
            <person name="Sawabe T."/>
        </authorList>
    </citation>
    <scope>NUCLEOTIDE SEQUENCE [LARGE SCALE GENOMIC DNA]</scope>
    <source>
        <strain evidence="1 2">LMG 22536</strain>
    </source>
</reference>
<dbReference type="Proteomes" id="UP001157134">
    <property type="component" value="Unassembled WGS sequence"/>
</dbReference>
<evidence type="ECO:0000313" key="1">
    <source>
        <dbReference type="EMBL" id="GLX87189.1"/>
    </source>
</evidence>
<dbReference type="SUPFAM" id="SSF54285">
    <property type="entry name" value="MoaD/ThiS"/>
    <property type="match status" value="1"/>
</dbReference>
<organism evidence="1 2">
    <name type="scientific">Thalassotalea loyana</name>
    <dbReference type="NCBI Taxonomy" id="280483"/>
    <lineage>
        <taxon>Bacteria</taxon>
        <taxon>Pseudomonadati</taxon>
        <taxon>Pseudomonadota</taxon>
        <taxon>Gammaproteobacteria</taxon>
        <taxon>Alteromonadales</taxon>
        <taxon>Colwelliaceae</taxon>
        <taxon>Thalassotalea</taxon>
    </lineage>
</organism>
<gene>
    <name evidence="1" type="ORF">tloyanaT_34420</name>
</gene>
<keyword evidence="2" id="KW-1185">Reference proteome</keyword>
<comment type="caution">
    <text evidence="1">The sequence shown here is derived from an EMBL/GenBank/DDBJ whole genome shotgun (WGS) entry which is preliminary data.</text>
</comment>
<dbReference type="InterPro" id="IPR012675">
    <property type="entry name" value="Beta-grasp_dom_sf"/>
</dbReference>
<dbReference type="CDD" id="cd00565">
    <property type="entry name" value="Ubl_ThiS"/>
    <property type="match status" value="1"/>
</dbReference>
<sequence length="64" mass="6870">MEISLNGELQLVHATSIALLIQEVTPQAPFVIAVNGDFVPKPEYEITPINPGDRVDIVVPVFGG</sequence>
<dbReference type="EMBL" id="BSSV01000009">
    <property type="protein sequence ID" value="GLX87189.1"/>
    <property type="molecule type" value="Genomic_DNA"/>
</dbReference>
<accession>A0ABQ6HHM2</accession>
<dbReference type="Pfam" id="PF02597">
    <property type="entry name" value="ThiS"/>
    <property type="match status" value="1"/>
</dbReference>
<evidence type="ECO:0000313" key="2">
    <source>
        <dbReference type="Proteomes" id="UP001157134"/>
    </source>
</evidence>
<dbReference type="RefSeq" id="WP_284301001.1">
    <property type="nucleotide sequence ID" value="NZ_BSSV01000009.1"/>
</dbReference>
<proteinExistence type="predicted"/>
<dbReference type="InterPro" id="IPR010035">
    <property type="entry name" value="Thi_S"/>
</dbReference>